<dbReference type="InterPro" id="IPR033308">
    <property type="entry name" value="PGAP5/Cdc1/Ted1"/>
</dbReference>
<keyword evidence="4 10" id="KW-0812">Transmembrane</keyword>
<evidence type="ECO:0000256" key="3">
    <source>
        <dbReference type="ARBA" id="ARBA00008895"/>
    </source>
</evidence>
<comment type="cofactor">
    <cofactor evidence="1">
        <name>Mn(2+)</name>
        <dbReference type="ChEBI" id="CHEBI:29035"/>
    </cofactor>
</comment>
<evidence type="ECO:0000256" key="8">
    <source>
        <dbReference type="ARBA" id="ARBA00023136"/>
    </source>
</evidence>
<dbReference type="EMBL" id="BDGG01000002">
    <property type="protein sequence ID" value="GAU92466.1"/>
    <property type="molecule type" value="Genomic_DNA"/>
</dbReference>
<evidence type="ECO:0000256" key="2">
    <source>
        <dbReference type="ARBA" id="ARBA00004141"/>
    </source>
</evidence>
<evidence type="ECO:0000256" key="4">
    <source>
        <dbReference type="ARBA" id="ARBA00022692"/>
    </source>
</evidence>
<feature type="transmembrane region" description="Helical" evidence="10">
    <location>
        <begin position="21"/>
        <end position="42"/>
    </location>
</feature>
<dbReference type="OrthoDB" id="9984693at2759"/>
<keyword evidence="13" id="KW-1185">Reference proteome</keyword>
<accession>A0A1D1URY5</accession>
<dbReference type="PANTHER" id="PTHR13315:SF0">
    <property type="entry name" value="METALLOPHOSPHOESTERASE 1"/>
    <property type="match status" value="1"/>
</dbReference>
<keyword evidence="6" id="KW-0378">Hydrolase</keyword>
<keyword evidence="8 10" id="KW-0472">Membrane</keyword>
<protein>
    <recommendedName>
        <fullName evidence="11">Calcineurin-like phosphoesterase domain-containing protein</fullName>
    </recommendedName>
</protein>
<feature type="transmembrane region" description="Helical" evidence="10">
    <location>
        <begin position="334"/>
        <end position="356"/>
    </location>
</feature>
<evidence type="ECO:0000313" key="12">
    <source>
        <dbReference type="EMBL" id="GAU92466.1"/>
    </source>
</evidence>
<proteinExistence type="inferred from homology"/>
<evidence type="ECO:0000313" key="13">
    <source>
        <dbReference type="Proteomes" id="UP000186922"/>
    </source>
</evidence>
<evidence type="ECO:0000259" key="11">
    <source>
        <dbReference type="Pfam" id="PF00149"/>
    </source>
</evidence>
<dbReference type="SUPFAM" id="SSF56300">
    <property type="entry name" value="Metallo-dependent phosphatases"/>
    <property type="match status" value="1"/>
</dbReference>
<evidence type="ECO:0000256" key="6">
    <source>
        <dbReference type="ARBA" id="ARBA00022801"/>
    </source>
</evidence>
<keyword evidence="9" id="KW-0464">Manganese</keyword>
<dbReference type="GO" id="GO:0016787">
    <property type="term" value="F:hydrolase activity"/>
    <property type="evidence" value="ECO:0007669"/>
    <property type="project" value="UniProtKB-KW"/>
</dbReference>
<organism evidence="12 13">
    <name type="scientific">Ramazzottius varieornatus</name>
    <name type="common">Water bear</name>
    <name type="synonym">Tardigrade</name>
    <dbReference type="NCBI Taxonomy" id="947166"/>
    <lineage>
        <taxon>Eukaryota</taxon>
        <taxon>Metazoa</taxon>
        <taxon>Ecdysozoa</taxon>
        <taxon>Tardigrada</taxon>
        <taxon>Eutardigrada</taxon>
        <taxon>Parachela</taxon>
        <taxon>Hypsibioidea</taxon>
        <taxon>Ramazzottiidae</taxon>
        <taxon>Ramazzottius</taxon>
    </lineage>
</organism>
<dbReference type="PANTHER" id="PTHR13315">
    <property type="entry name" value="METALLO PHOSPHOESTERASE RELATED"/>
    <property type="match status" value="1"/>
</dbReference>
<evidence type="ECO:0000256" key="9">
    <source>
        <dbReference type="ARBA" id="ARBA00023211"/>
    </source>
</evidence>
<evidence type="ECO:0000256" key="7">
    <source>
        <dbReference type="ARBA" id="ARBA00022989"/>
    </source>
</evidence>
<dbReference type="GO" id="GO:0006506">
    <property type="term" value="P:GPI anchor biosynthetic process"/>
    <property type="evidence" value="ECO:0007669"/>
    <property type="project" value="InterPro"/>
</dbReference>
<name>A0A1D1URY5_RAMVA</name>
<dbReference type="Pfam" id="PF00149">
    <property type="entry name" value="Metallophos"/>
    <property type="match status" value="1"/>
</dbReference>
<keyword evidence="5" id="KW-0479">Metal-binding</keyword>
<dbReference type="Proteomes" id="UP000186922">
    <property type="component" value="Unassembled WGS sequence"/>
</dbReference>
<dbReference type="InterPro" id="IPR004843">
    <property type="entry name" value="Calcineurin-like_PHP"/>
</dbReference>
<keyword evidence="7 10" id="KW-1133">Transmembrane helix</keyword>
<dbReference type="GO" id="GO:0016020">
    <property type="term" value="C:membrane"/>
    <property type="evidence" value="ECO:0007669"/>
    <property type="project" value="UniProtKB-SubCell"/>
</dbReference>
<comment type="caution">
    <text evidence="12">The sequence shown here is derived from an EMBL/GenBank/DDBJ whole genome shotgun (WGS) entry which is preliminary data.</text>
</comment>
<comment type="subcellular location">
    <subcellularLocation>
        <location evidence="2">Membrane</location>
        <topology evidence="2">Multi-pass membrane protein</topology>
    </subcellularLocation>
</comment>
<dbReference type="AlphaFoldDB" id="A0A1D1URY5"/>
<feature type="domain" description="Calcineurin-like phosphoesterase" evidence="11">
    <location>
        <begin position="66"/>
        <end position="282"/>
    </location>
</feature>
<sequence length="367" mass="42891">MLPPQLRRWHHSRPFGFLFRAFCLVTAIVIVCEHLIYYSALWKCSWPTMDCGVNDPNNMLPRKAFLLADTHLLTRWSNQWDRTIREWHMERSFQTANFLLQPDLVFVLGDVLNNGQNTYQEDFDADVQRFQKMFASQAKVICAVGNHDIGFHYRVHPYLLWRFEQAFNASAVQLYQDSGISFVILNSVAFEMDKCEMCEEAEEQLLNVSKILRETGSPRPFVLQHYPMYRESDEICTEEDAAPEGEKTIHFREKWECLSKNATSMIMATLNPRAVFGGHTHHSCYRQHENGVEEWSVSSFNRRFKKYPSFLMVSFCPDTFAVRQCFLPDEYTLLAGYVVAVAVVVITACWCLYTLLRFKGFRLKKFS</sequence>
<reference evidence="12 13" key="1">
    <citation type="journal article" date="2016" name="Nat. Commun.">
        <title>Extremotolerant tardigrade genome and improved radiotolerance of human cultured cells by tardigrade-unique protein.</title>
        <authorList>
            <person name="Hashimoto T."/>
            <person name="Horikawa D.D."/>
            <person name="Saito Y."/>
            <person name="Kuwahara H."/>
            <person name="Kozuka-Hata H."/>
            <person name="Shin-I T."/>
            <person name="Minakuchi Y."/>
            <person name="Ohishi K."/>
            <person name="Motoyama A."/>
            <person name="Aizu T."/>
            <person name="Enomoto A."/>
            <person name="Kondo K."/>
            <person name="Tanaka S."/>
            <person name="Hara Y."/>
            <person name="Koshikawa S."/>
            <person name="Sagara H."/>
            <person name="Miura T."/>
            <person name="Yokobori S."/>
            <person name="Miyagawa K."/>
            <person name="Suzuki Y."/>
            <person name="Kubo T."/>
            <person name="Oyama M."/>
            <person name="Kohara Y."/>
            <person name="Fujiyama A."/>
            <person name="Arakawa K."/>
            <person name="Katayama T."/>
            <person name="Toyoda A."/>
            <person name="Kunieda T."/>
        </authorList>
    </citation>
    <scope>NUCLEOTIDE SEQUENCE [LARGE SCALE GENOMIC DNA]</scope>
    <source>
        <strain evidence="12 13">YOKOZUNA-1</strain>
    </source>
</reference>
<dbReference type="GO" id="GO:0046872">
    <property type="term" value="F:metal ion binding"/>
    <property type="evidence" value="ECO:0007669"/>
    <property type="project" value="UniProtKB-KW"/>
</dbReference>
<evidence type="ECO:0000256" key="10">
    <source>
        <dbReference type="SAM" id="Phobius"/>
    </source>
</evidence>
<comment type="similarity">
    <text evidence="3">Belongs to the metallophosphoesterase superfamily. MPPE1 family.</text>
</comment>
<dbReference type="InterPro" id="IPR029052">
    <property type="entry name" value="Metallo-depent_PP-like"/>
</dbReference>
<gene>
    <name evidence="12" type="primary">RvY_04543-1</name>
    <name evidence="12" type="synonym">RvY_04543.1</name>
    <name evidence="12" type="ORF">RvY_04543</name>
</gene>
<evidence type="ECO:0000256" key="1">
    <source>
        <dbReference type="ARBA" id="ARBA00001936"/>
    </source>
</evidence>
<dbReference type="Gene3D" id="3.60.21.10">
    <property type="match status" value="1"/>
</dbReference>
<dbReference type="STRING" id="947166.A0A1D1URY5"/>
<evidence type="ECO:0000256" key="5">
    <source>
        <dbReference type="ARBA" id="ARBA00022723"/>
    </source>
</evidence>